<sequence>MWKSLISRCFSVMAGLVDNVHRGTLDEVASSLNHEGRRAEGGSSGPCLALETRSTSTSKESPRKNRHPTRTVETLLISPWPGFWSWNRRTLCACVGNGTMQLAQGASALGER</sequence>
<reference evidence="2 3" key="1">
    <citation type="journal article" date="2019" name="Nat. Ecol. Evol.">
        <title>Megaphylogeny resolves global patterns of mushroom evolution.</title>
        <authorList>
            <person name="Varga T."/>
            <person name="Krizsan K."/>
            <person name="Foldi C."/>
            <person name="Dima B."/>
            <person name="Sanchez-Garcia M."/>
            <person name="Sanchez-Ramirez S."/>
            <person name="Szollosi G.J."/>
            <person name="Szarkandi J.G."/>
            <person name="Papp V."/>
            <person name="Albert L."/>
            <person name="Andreopoulos W."/>
            <person name="Angelini C."/>
            <person name="Antonin V."/>
            <person name="Barry K.W."/>
            <person name="Bougher N.L."/>
            <person name="Buchanan P."/>
            <person name="Buyck B."/>
            <person name="Bense V."/>
            <person name="Catcheside P."/>
            <person name="Chovatia M."/>
            <person name="Cooper J."/>
            <person name="Damon W."/>
            <person name="Desjardin D."/>
            <person name="Finy P."/>
            <person name="Geml J."/>
            <person name="Haridas S."/>
            <person name="Hughes K."/>
            <person name="Justo A."/>
            <person name="Karasinski D."/>
            <person name="Kautmanova I."/>
            <person name="Kiss B."/>
            <person name="Kocsube S."/>
            <person name="Kotiranta H."/>
            <person name="LaButti K.M."/>
            <person name="Lechner B.E."/>
            <person name="Liimatainen K."/>
            <person name="Lipzen A."/>
            <person name="Lukacs Z."/>
            <person name="Mihaltcheva S."/>
            <person name="Morgado L.N."/>
            <person name="Niskanen T."/>
            <person name="Noordeloos M.E."/>
            <person name="Ohm R.A."/>
            <person name="Ortiz-Santana B."/>
            <person name="Ovrebo C."/>
            <person name="Racz N."/>
            <person name="Riley R."/>
            <person name="Savchenko A."/>
            <person name="Shiryaev A."/>
            <person name="Soop K."/>
            <person name="Spirin V."/>
            <person name="Szebenyi C."/>
            <person name="Tomsovsky M."/>
            <person name="Tulloss R.E."/>
            <person name="Uehling J."/>
            <person name="Grigoriev I.V."/>
            <person name="Vagvolgyi C."/>
            <person name="Papp T."/>
            <person name="Martin F.M."/>
            <person name="Miettinen O."/>
            <person name="Hibbett D.S."/>
            <person name="Nagy L.G."/>
        </authorList>
    </citation>
    <scope>NUCLEOTIDE SEQUENCE [LARGE SCALE GENOMIC DNA]</scope>
    <source>
        <strain evidence="2 3">CBS 309.79</strain>
    </source>
</reference>
<name>A0A5C3QE04_9AGAR</name>
<dbReference type="EMBL" id="ML178829">
    <property type="protein sequence ID" value="TFL00286.1"/>
    <property type="molecule type" value="Genomic_DNA"/>
</dbReference>
<proteinExistence type="predicted"/>
<evidence type="ECO:0000256" key="1">
    <source>
        <dbReference type="SAM" id="MobiDB-lite"/>
    </source>
</evidence>
<dbReference type="AlphaFoldDB" id="A0A5C3QE04"/>
<evidence type="ECO:0000313" key="3">
    <source>
        <dbReference type="Proteomes" id="UP000305067"/>
    </source>
</evidence>
<evidence type="ECO:0000313" key="2">
    <source>
        <dbReference type="EMBL" id="TFL00286.1"/>
    </source>
</evidence>
<feature type="region of interest" description="Disordered" evidence="1">
    <location>
        <begin position="33"/>
        <end position="69"/>
    </location>
</feature>
<keyword evidence="3" id="KW-1185">Reference proteome</keyword>
<organism evidence="2 3">
    <name type="scientific">Pterulicium gracile</name>
    <dbReference type="NCBI Taxonomy" id="1884261"/>
    <lineage>
        <taxon>Eukaryota</taxon>
        <taxon>Fungi</taxon>
        <taxon>Dikarya</taxon>
        <taxon>Basidiomycota</taxon>
        <taxon>Agaricomycotina</taxon>
        <taxon>Agaricomycetes</taxon>
        <taxon>Agaricomycetidae</taxon>
        <taxon>Agaricales</taxon>
        <taxon>Pleurotineae</taxon>
        <taxon>Pterulaceae</taxon>
        <taxon>Pterulicium</taxon>
    </lineage>
</organism>
<dbReference type="Proteomes" id="UP000305067">
    <property type="component" value="Unassembled WGS sequence"/>
</dbReference>
<gene>
    <name evidence="2" type="ORF">BDV98DRAFT_111240</name>
</gene>
<protein>
    <submittedName>
        <fullName evidence="2">Uncharacterized protein</fullName>
    </submittedName>
</protein>
<accession>A0A5C3QE04</accession>